<dbReference type="EMBL" id="LGRX02027842">
    <property type="protein sequence ID" value="KAK3248716.1"/>
    <property type="molecule type" value="Genomic_DNA"/>
</dbReference>
<reference evidence="2 3" key="1">
    <citation type="journal article" date="2015" name="Genome Biol. Evol.">
        <title>Comparative Genomics of a Bacterivorous Green Alga Reveals Evolutionary Causalities and Consequences of Phago-Mixotrophic Mode of Nutrition.</title>
        <authorList>
            <person name="Burns J.A."/>
            <person name="Paasch A."/>
            <person name="Narechania A."/>
            <person name="Kim E."/>
        </authorList>
    </citation>
    <scope>NUCLEOTIDE SEQUENCE [LARGE SCALE GENOMIC DNA]</scope>
    <source>
        <strain evidence="2 3">PLY_AMNH</strain>
    </source>
</reference>
<organism evidence="2 3">
    <name type="scientific">Cymbomonas tetramitiformis</name>
    <dbReference type="NCBI Taxonomy" id="36881"/>
    <lineage>
        <taxon>Eukaryota</taxon>
        <taxon>Viridiplantae</taxon>
        <taxon>Chlorophyta</taxon>
        <taxon>Pyramimonadophyceae</taxon>
        <taxon>Pyramimonadales</taxon>
        <taxon>Pyramimonadaceae</taxon>
        <taxon>Cymbomonas</taxon>
    </lineage>
</organism>
<dbReference type="Proteomes" id="UP001190700">
    <property type="component" value="Unassembled WGS sequence"/>
</dbReference>
<keyword evidence="3" id="KW-1185">Reference proteome</keyword>
<gene>
    <name evidence="2" type="ORF">CYMTET_41827</name>
</gene>
<feature type="region of interest" description="Disordered" evidence="1">
    <location>
        <begin position="95"/>
        <end position="115"/>
    </location>
</feature>
<feature type="non-terminal residue" evidence="2">
    <location>
        <position position="1"/>
    </location>
</feature>
<comment type="caution">
    <text evidence="2">The sequence shown here is derived from an EMBL/GenBank/DDBJ whole genome shotgun (WGS) entry which is preliminary data.</text>
</comment>
<evidence type="ECO:0000313" key="2">
    <source>
        <dbReference type="EMBL" id="KAK3248716.1"/>
    </source>
</evidence>
<proteinExistence type="predicted"/>
<feature type="compositionally biased region" description="Basic and acidic residues" evidence="1">
    <location>
        <begin position="1"/>
        <end position="11"/>
    </location>
</feature>
<evidence type="ECO:0000256" key="1">
    <source>
        <dbReference type="SAM" id="MobiDB-lite"/>
    </source>
</evidence>
<feature type="region of interest" description="Disordered" evidence="1">
    <location>
        <begin position="1"/>
        <end position="54"/>
    </location>
</feature>
<name>A0AAE0C5B2_9CHLO</name>
<feature type="compositionally biased region" description="Polar residues" evidence="1">
    <location>
        <begin position="15"/>
        <end position="45"/>
    </location>
</feature>
<sequence>GLYGKTEERGDQVVSRGSQSTGPTTPRGSNDRSGNTEGVPQSANDAWSPHEKEVREKVATLIKKAEEIESRNEWMRAPRMSVDTPRQHLALTSQAGGELVSRKNAPRTIDLGGGI</sequence>
<protein>
    <submittedName>
        <fullName evidence="2">Uncharacterized protein</fullName>
    </submittedName>
</protein>
<evidence type="ECO:0000313" key="3">
    <source>
        <dbReference type="Proteomes" id="UP001190700"/>
    </source>
</evidence>
<dbReference type="AlphaFoldDB" id="A0AAE0C5B2"/>
<accession>A0AAE0C5B2</accession>